<evidence type="ECO:0000313" key="2">
    <source>
        <dbReference type="Proteomes" id="UP000019150"/>
    </source>
</evidence>
<dbReference type="EMBL" id="CP006850">
    <property type="protein sequence ID" value="AHH16577.1"/>
    <property type="molecule type" value="Genomic_DNA"/>
</dbReference>
<proteinExistence type="predicted"/>
<dbReference type="AlphaFoldDB" id="W5TBJ1"/>
<protein>
    <submittedName>
        <fullName evidence="1">Uncharacterized protein</fullName>
    </submittedName>
</protein>
<dbReference type="PATRIC" id="fig|1415166.3.peg.1800"/>
<name>W5TBJ1_9NOCA</name>
<dbReference type="Proteomes" id="UP000019150">
    <property type="component" value="Chromosome"/>
</dbReference>
<dbReference type="KEGG" id="nno:NONO_c17770"/>
<dbReference type="HOGENOM" id="CLU_186071_0_0_11"/>
<dbReference type="STRING" id="1415166.NONO_c17770"/>
<dbReference type="eggNOG" id="ENOG5032EEQ">
    <property type="taxonomic scope" value="Bacteria"/>
</dbReference>
<keyword evidence="2" id="KW-1185">Reference proteome</keyword>
<evidence type="ECO:0000313" key="1">
    <source>
        <dbReference type="EMBL" id="AHH16577.1"/>
    </source>
</evidence>
<organism evidence="1 2">
    <name type="scientific">Nocardia nova SH22a</name>
    <dbReference type="NCBI Taxonomy" id="1415166"/>
    <lineage>
        <taxon>Bacteria</taxon>
        <taxon>Bacillati</taxon>
        <taxon>Actinomycetota</taxon>
        <taxon>Actinomycetes</taxon>
        <taxon>Mycobacteriales</taxon>
        <taxon>Nocardiaceae</taxon>
        <taxon>Nocardia</taxon>
    </lineage>
</organism>
<sequence length="66" mass="7445">MGYRYLRNRRAVVNLRTGRAISGVVTKWRGPFFLLRDATVHEGEQQAPADGEVLVDKANVDYVQAL</sequence>
<accession>W5TBJ1</accession>
<reference evidence="1 2" key="1">
    <citation type="journal article" date="2014" name="Appl. Environ. Microbiol.">
        <title>Insights into the Microbial Degradation of Rubber and Gutta-Percha by Analysis of the Complete Genome of Nocardia nova SH22a.</title>
        <authorList>
            <person name="Luo Q."/>
            <person name="Hiessl S."/>
            <person name="Poehlein A."/>
            <person name="Daniel R."/>
            <person name="Steinbuchel A."/>
        </authorList>
    </citation>
    <scope>NUCLEOTIDE SEQUENCE [LARGE SCALE GENOMIC DNA]</scope>
    <source>
        <strain evidence="1">SH22a</strain>
    </source>
</reference>
<gene>
    <name evidence="1" type="ORF">NONO_c17770</name>
</gene>